<dbReference type="Gramene" id="PGSC0003DMT400075855">
    <property type="protein sequence ID" value="PGSC0003DMT400075855"/>
    <property type="gene ID" value="PGSC0003DMG400029493"/>
</dbReference>
<accession>M1CVU4</accession>
<proteinExistence type="inferred from homology"/>
<dbReference type="SUPFAM" id="SSF53756">
    <property type="entry name" value="UDP-Glycosyltransferase/glycogen phosphorylase"/>
    <property type="match status" value="1"/>
</dbReference>
<protein>
    <submittedName>
        <fullName evidence="3">Glucosyltransferase</fullName>
    </submittedName>
</protein>
<reference evidence="3" key="2">
    <citation type="submission" date="2015-06" db="UniProtKB">
        <authorList>
            <consortium name="EnsemblPlants"/>
        </authorList>
    </citation>
    <scope>IDENTIFICATION</scope>
    <source>
        <strain evidence="3">DM1-3 516 R44</strain>
    </source>
</reference>
<organism evidence="3 4">
    <name type="scientific">Solanum tuberosum</name>
    <name type="common">Potato</name>
    <dbReference type="NCBI Taxonomy" id="4113"/>
    <lineage>
        <taxon>Eukaryota</taxon>
        <taxon>Viridiplantae</taxon>
        <taxon>Streptophyta</taxon>
        <taxon>Embryophyta</taxon>
        <taxon>Tracheophyta</taxon>
        <taxon>Spermatophyta</taxon>
        <taxon>Magnoliopsida</taxon>
        <taxon>eudicotyledons</taxon>
        <taxon>Gunneridae</taxon>
        <taxon>Pentapetalae</taxon>
        <taxon>asterids</taxon>
        <taxon>lamiids</taxon>
        <taxon>Solanales</taxon>
        <taxon>Solanaceae</taxon>
        <taxon>Solanoideae</taxon>
        <taxon>Solaneae</taxon>
        <taxon>Solanum</taxon>
    </lineage>
</organism>
<name>M1CVU4_SOLTU</name>
<dbReference type="PaxDb" id="4113-PGSC0003DMT400075855"/>
<dbReference type="Pfam" id="PF26168">
    <property type="entry name" value="Glyco_transf_N"/>
    <property type="match status" value="2"/>
</dbReference>
<reference evidence="4" key="1">
    <citation type="journal article" date="2011" name="Nature">
        <title>Genome sequence and analysis of the tuber crop potato.</title>
        <authorList>
            <consortium name="The Potato Genome Sequencing Consortium"/>
        </authorList>
    </citation>
    <scope>NUCLEOTIDE SEQUENCE [LARGE SCALE GENOMIC DNA]</scope>
    <source>
        <strain evidence="4">cv. DM1-3 516 R44</strain>
    </source>
</reference>
<keyword evidence="4" id="KW-1185">Reference proteome</keyword>
<dbReference type="AlphaFoldDB" id="M1CVU4"/>
<evidence type="ECO:0000313" key="4">
    <source>
        <dbReference type="Proteomes" id="UP000011115"/>
    </source>
</evidence>
<dbReference type="GO" id="GO:1901135">
    <property type="term" value="P:carbohydrate derivative metabolic process"/>
    <property type="evidence" value="ECO:0007669"/>
    <property type="project" value="UniProtKB-ARBA"/>
</dbReference>
<evidence type="ECO:0000256" key="1">
    <source>
        <dbReference type="ARBA" id="ARBA00009995"/>
    </source>
</evidence>
<sequence length="235" mass="26779">MVPFPAQGHLNQLLQLSCLISSYGLPVYYVGLATHNHQARIRANALNPSNIAKIHFHDLPNPELIAFETIWDASMLLHDPIASFIRDISSKISVQHEEELLTKLYSLEGVTTDEAMDLSDSQHPYMDIRSGDIHNTSKVIESKYIDLMEQAEISLNKKQWAIGPILPTKLDYMSNRENICLDWLNKQPPRSVLFVSFGAITSFSDRQIKKLAMGLEQSKQRFIWVLRDADRGDIF</sequence>
<dbReference type="PANTHER" id="PTHR48044">
    <property type="entry name" value="GLYCOSYLTRANSFERASE"/>
    <property type="match status" value="1"/>
</dbReference>
<dbReference type="Proteomes" id="UP000011115">
    <property type="component" value="Unassembled WGS sequence"/>
</dbReference>
<comment type="similarity">
    <text evidence="1">Belongs to the UDP-glycosyltransferase family.</text>
</comment>
<dbReference type="InParanoid" id="M1CVU4"/>
<evidence type="ECO:0000259" key="2">
    <source>
        <dbReference type="Pfam" id="PF26168"/>
    </source>
</evidence>
<dbReference type="Gene3D" id="3.40.50.2000">
    <property type="entry name" value="Glycogen Phosphorylase B"/>
    <property type="match status" value="3"/>
</dbReference>
<dbReference type="eggNOG" id="KOG1192">
    <property type="taxonomic scope" value="Eukaryota"/>
</dbReference>
<dbReference type="GO" id="GO:0008194">
    <property type="term" value="F:UDP-glycosyltransferase activity"/>
    <property type="evidence" value="ECO:0007669"/>
    <property type="project" value="UniProtKB-ARBA"/>
</dbReference>
<feature type="domain" description="Glycosyltransferase N-terminal" evidence="2">
    <location>
        <begin position="88"/>
        <end position="167"/>
    </location>
</feature>
<dbReference type="HOGENOM" id="CLU_001724_2_1_1"/>
<dbReference type="InterPro" id="IPR058980">
    <property type="entry name" value="Glyco_transf_N"/>
</dbReference>
<dbReference type="PANTHER" id="PTHR48044:SF35">
    <property type="entry name" value="GLYCOSYLTRANSFERASE"/>
    <property type="match status" value="1"/>
</dbReference>
<feature type="domain" description="Glycosyltransferase N-terminal" evidence="2">
    <location>
        <begin position="1"/>
        <end position="63"/>
    </location>
</feature>
<evidence type="ECO:0000313" key="3">
    <source>
        <dbReference type="EnsemblPlants" id="PGSC0003DMT400075855"/>
    </source>
</evidence>
<dbReference type="EnsemblPlants" id="PGSC0003DMT400075855">
    <property type="protein sequence ID" value="PGSC0003DMT400075855"/>
    <property type="gene ID" value="PGSC0003DMG400029493"/>
</dbReference>